<reference evidence="5" key="1">
    <citation type="journal article" date="2019" name="Microbiol. Immunol.">
        <title>Molecular and phenotypic characterization of Leptospira johnsonii sp. nov., Leptospira ellinghausenii sp. nov. and Leptospira ryugenii sp. nov. isolated from soil and water in Japan.</title>
        <authorList>
            <person name="Masuzawa T."/>
            <person name="Saito M."/>
            <person name="Nakao R."/>
            <person name="Nikaido Y."/>
            <person name="Matsumoto M."/>
            <person name="Ogawa M."/>
            <person name="Yokoyama M."/>
            <person name="Hidaka Y."/>
            <person name="Tomita J."/>
            <person name="Sakakibara K."/>
            <person name="Suzuki K."/>
            <person name="Yasuda S."/>
            <person name="Sato H."/>
            <person name="Yamaguchi M."/>
            <person name="Yoshida S.I."/>
            <person name="Koizumi N."/>
            <person name="Kawamura Y."/>
        </authorList>
    </citation>
    <scope>NUCLEOTIDE SEQUENCE [LARGE SCALE GENOMIC DNA]</scope>
    <source>
        <strain evidence="5">E18</strain>
    </source>
</reference>
<evidence type="ECO:0000259" key="2">
    <source>
        <dbReference type="Pfam" id="PF20695"/>
    </source>
</evidence>
<dbReference type="Proteomes" id="UP000245206">
    <property type="component" value="Unassembled WGS sequence"/>
</dbReference>
<evidence type="ECO:0000259" key="3">
    <source>
        <dbReference type="Pfam" id="PF20696"/>
    </source>
</evidence>
<proteinExistence type="predicted"/>
<dbReference type="PANTHER" id="PTHR30108:SF7">
    <property type="entry name" value="3-POLYPRENYL-4-HYDROXYBENZOATE DECARBOXYLASE"/>
    <property type="match status" value="1"/>
</dbReference>
<dbReference type="Gene3D" id="3.40.1670.10">
    <property type="entry name" value="UbiD C-terminal domain-like"/>
    <property type="match status" value="1"/>
</dbReference>
<feature type="domain" description="3-octaprenyl-4-hydroxybenzoate carboxy-lyase-like C-terminal" evidence="3">
    <location>
        <begin position="319"/>
        <end position="441"/>
    </location>
</feature>
<dbReference type="EMBL" id="BFAZ01000003">
    <property type="protein sequence ID" value="GBF41397.1"/>
    <property type="molecule type" value="Genomic_DNA"/>
</dbReference>
<organism evidence="4 5">
    <name type="scientific">Leptospira ellinghausenii</name>
    <dbReference type="NCBI Taxonomy" id="1917822"/>
    <lineage>
        <taxon>Bacteria</taxon>
        <taxon>Pseudomonadati</taxon>
        <taxon>Spirochaetota</taxon>
        <taxon>Spirochaetia</taxon>
        <taxon>Leptospirales</taxon>
        <taxon>Leptospiraceae</taxon>
        <taxon>Leptospira</taxon>
    </lineage>
</organism>
<dbReference type="GO" id="GO:0016831">
    <property type="term" value="F:carboxy-lyase activity"/>
    <property type="evidence" value="ECO:0007669"/>
    <property type="project" value="InterPro"/>
</dbReference>
<dbReference type="Pfam" id="PF20695">
    <property type="entry name" value="UbiD_N"/>
    <property type="match status" value="1"/>
</dbReference>
<gene>
    <name evidence="4" type="primary">ubiD</name>
    <name evidence="4" type="ORF">LPTSP2_06690</name>
</gene>
<feature type="domain" description="3-octaprenyl-4-hydroxybenzoate carboxy-lyase-like N-terminal" evidence="2">
    <location>
        <begin position="12"/>
        <end position="88"/>
    </location>
</feature>
<dbReference type="AlphaFoldDB" id="A0A2P2D9S5"/>
<dbReference type="InterPro" id="IPR049383">
    <property type="entry name" value="UbiD-like_N"/>
</dbReference>
<dbReference type="InterPro" id="IPR049381">
    <property type="entry name" value="UbiD-like_C"/>
</dbReference>
<accession>A0A2P2D9S5</accession>
<comment type="caution">
    <text evidence="4">The sequence shown here is derived from an EMBL/GenBank/DDBJ whole genome shotgun (WGS) entry which is preliminary data.</text>
</comment>
<dbReference type="SUPFAM" id="SSF143968">
    <property type="entry name" value="UbiD C-terminal domain-like"/>
    <property type="match status" value="2"/>
</dbReference>
<dbReference type="InterPro" id="IPR048304">
    <property type="entry name" value="UbiD_Rift_dom"/>
</dbReference>
<feature type="domain" description="3-octaprenyl-4-hydroxybenzoate carboxy-lyase-like Rift-related" evidence="1">
    <location>
        <begin position="126"/>
        <end position="314"/>
    </location>
</feature>
<evidence type="ECO:0000313" key="4">
    <source>
        <dbReference type="EMBL" id="GBF41397.1"/>
    </source>
</evidence>
<dbReference type="PANTHER" id="PTHR30108">
    <property type="entry name" value="3-OCTAPRENYL-4-HYDROXYBENZOATE CARBOXY-LYASE-RELATED"/>
    <property type="match status" value="1"/>
</dbReference>
<dbReference type="SUPFAM" id="SSF50475">
    <property type="entry name" value="FMN-binding split barrel"/>
    <property type="match status" value="1"/>
</dbReference>
<dbReference type="RefSeq" id="WP_108958611.1">
    <property type="nucleotide sequence ID" value="NZ_BFAZ01000003.1"/>
</dbReference>
<protein>
    <submittedName>
        <fullName evidence="4">3-polyprenyl-4-hydroxybenzoate decarboxylase</fullName>
    </submittedName>
</protein>
<dbReference type="InterPro" id="IPR002830">
    <property type="entry name" value="UbiD"/>
</dbReference>
<keyword evidence="5" id="KW-1185">Reference proteome</keyword>
<dbReference type="NCBIfam" id="TIGR00148">
    <property type="entry name" value="UbiD family decarboxylase"/>
    <property type="match status" value="1"/>
</dbReference>
<sequence length="593" mass="66885">MASLRSTNDFVKLLQKEGELRVISELVDPNLELAEIQRRVVARKGPALLFTNVKGTKFPVATNLYGSEKRIHLAFGEKPVQTIARLAKLAKEIFPPRFSKLWKERSLGLLPFQVGLKQVRRAPILDGSVPRVEELPGLVSWPKDGGPFVTLPLVYTQHPSSGNGNLGMYRVQLFGEKTVGMHIQIHRGGGFHYYEAEKENKSLPAHVYIGGPPALTIAAVAPLPEEIPELVFASFLMGEKLRMKKDKLVSPYPIVADADFALIGSIPPKLRRPEGPFGDHYGYYSLLHDYPYLELSHILHRKDAIWAATVVGRPPQEDHYIAEFLQDLLSPMFPLVMPQVLGVWAYEESGVHSLAAAIVKERYFREAFMGALRILGEGQLSLTKCLLVTNEKVNLKNFSDTFRVITERSDPRTDFFIFSNISQDTLDYTSGTVNKGSKLLWMGITDPNKPIININLPREFNGSFKDKRFQNPKVFLPGVLVVKGSEFKPNDRLAETLLSEDLGKFSYVFLVDDSEDAVKSDSDFIWTMFTRMEPAADVYARTETIRNHISYQVPIVFDCRMKPWIPEVLTALPETVKQVEERFGKWIDSLPLG</sequence>
<evidence type="ECO:0000313" key="5">
    <source>
        <dbReference type="Proteomes" id="UP000245206"/>
    </source>
</evidence>
<dbReference type="GO" id="GO:0005737">
    <property type="term" value="C:cytoplasm"/>
    <property type="evidence" value="ECO:0007669"/>
    <property type="project" value="TreeGrafter"/>
</dbReference>
<dbReference type="Pfam" id="PF01977">
    <property type="entry name" value="UbiD"/>
    <property type="match status" value="1"/>
</dbReference>
<dbReference type="Pfam" id="PF20696">
    <property type="entry name" value="UbiD_C"/>
    <property type="match status" value="1"/>
</dbReference>
<evidence type="ECO:0000259" key="1">
    <source>
        <dbReference type="Pfam" id="PF01977"/>
    </source>
</evidence>
<dbReference type="OrthoDB" id="9809841at2"/>
<name>A0A2P2D9S5_9LEPT</name>